<sequence length="839" mass="95547">MRPALQRLLSRPSSLELLRYLVATPPAPAPTPTHTIRTRGPKGRIQNRNVSSQALAIRNIEEISTEEVCDESWTNSLALTTHEPHNSLLIRRTEHSRKDPYGPWRERLHRKERLEFESDLYLKTDVPRLLDPDSHADDMQLWAFLLDYRHRIYGDKGVAMFWDVIRERGILLPTTGFLANKMWSTFLGLGYQDPIILKQVATYADKIWKLHGKKWSKLYTRIVEQFLVDGDGHEAIDWHNRLFKNHPPGPKYFAEMCRHVVLRNGDLQAFQTIYAQNKHRNAYSKIVPVLCEKEDFKAALIWHFYLIESGDLPATNKTVEPLLHFLALYDGQNAHRVTKSLVDAGVSFGLTLTAKLDENTKISREMMNLIHGQHYNIAPKRYNDNLGARWFATSWVSLDVAINTIHALGVQEIGPLSLQAIALREPDAKDVVHRINRLKDLGISIGKSLYSKAVESFALSRRYELLESLLNSDQHPDSIEDSDLQDNLLMSYAAAKDWLQYRRTLAIQMLRGKSPAIEMENTILRIHAARGDSRAIFETLEDMQQSGIAVKAKTIGRIMRGLIGPRRRGCRPFVLSHQKSNLRLGILVLKQIASSGSYVPVTAWREIIRRLGMLGKFEDLRNLCLFIVSWYGPSGDAFHVRQQSRRYQVPTQVPTSHPLHPLSILFCASFQKAVVEWGFIHGLKTRRQQALDPAALTNGIATQSPIPDVTIGISLLKQLHEAGLQVNFPAVGKAILSRIVTYYGPSRSIKGYNQQAKEMLGLNPEQTLKEITTQVDEALGGRFLGKVNLPLLIESRARKSVRKLQRRDMRRLGRDKRTQKSLATTMGRLKAVDRDGFTW</sequence>
<organism evidence="1 2">
    <name type="scientific">Cudoniella acicularis</name>
    <dbReference type="NCBI Taxonomy" id="354080"/>
    <lineage>
        <taxon>Eukaryota</taxon>
        <taxon>Fungi</taxon>
        <taxon>Dikarya</taxon>
        <taxon>Ascomycota</taxon>
        <taxon>Pezizomycotina</taxon>
        <taxon>Leotiomycetes</taxon>
        <taxon>Helotiales</taxon>
        <taxon>Tricladiaceae</taxon>
        <taxon>Cudoniella</taxon>
    </lineage>
</organism>
<evidence type="ECO:0000313" key="2">
    <source>
        <dbReference type="Proteomes" id="UP000566819"/>
    </source>
</evidence>
<dbReference type="EMBL" id="JAAMPI010000197">
    <property type="protein sequence ID" value="KAF4634268.1"/>
    <property type="molecule type" value="Genomic_DNA"/>
</dbReference>
<dbReference type="OrthoDB" id="5366531at2759"/>
<comment type="caution">
    <text evidence="1">The sequence shown here is derived from an EMBL/GenBank/DDBJ whole genome shotgun (WGS) entry which is preliminary data.</text>
</comment>
<evidence type="ECO:0000313" key="1">
    <source>
        <dbReference type="EMBL" id="KAF4634268.1"/>
    </source>
</evidence>
<dbReference type="Proteomes" id="UP000566819">
    <property type="component" value="Unassembled WGS sequence"/>
</dbReference>
<name>A0A8H4RRF1_9HELO</name>
<proteinExistence type="predicted"/>
<protein>
    <recommendedName>
        <fullName evidence="3">Pentatricopeptide repeat domain-containing protein</fullName>
    </recommendedName>
</protein>
<gene>
    <name evidence="1" type="ORF">G7Y89_g3851</name>
</gene>
<accession>A0A8H4RRF1</accession>
<dbReference type="AlphaFoldDB" id="A0A8H4RRF1"/>
<keyword evidence="2" id="KW-1185">Reference proteome</keyword>
<reference evidence="1 2" key="1">
    <citation type="submission" date="2020-03" db="EMBL/GenBank/DDBJ databases">
        <title>Draft Genome Sequence of Cudoniella acicularis.</title>
        <authorList>
            <person name="Buettner E."/>
            <person name="Kellner H."/>
        </authorList>
    </citation>
    <scope>NUCLEOTIDE SEQUENCE [LARGE SCALE GENOMIC DNA]</scope>
    <source>
        <strain evidence="1 2">DSM 108380</strain>
    </source>
</reference>
<evidence type="ECO:0008006" key="3">
    <source>
        <dbReference type="Google" id="ProtNLM"/>
    </source>
</evidence>